<dbReference type="InterPro" id="IPR050857">
    <property type="entry name" value="D-2-hydroxyacid_DH"/>
</dbReference>
<dbReference type="EMBL" id="JAWDIU010000002">
    <property type="protein sequence ID" value="MDU0326586.1"/>
    <property type="molecule type" value="Genomic_DNA"/>
</dbReference>
<comment type="similarity">
    <text evidence="1 4">Belongs to the D-isomer specific 2-hydroxyacid dehydrogenase family.</text>
</comment>
<proteinExistence type="inferred from homology"/>
<dbReference type="PANTHER" id="PTHR42789">
    <property type="entry name" value="D-ISOMER SPECIFIC 2-HYDROXYACID DEHYDROGENASE FAMILY PROTEIN (AFU_ORTHOLOGUE AFUA_6G10090)"/>
    <property type="match status" value="1"/>
</dbReference>
<evidence type="ECO:0000259" key="5">
    <source>
        <dbReference type="Pfam" id="PF00389"/>
    </source>
</evidence>
<protein>
    <submittedName>
        <fullName evidence="7">Hydroxyacid dehydrogenase</fullName>
    </submittedName>
</protein>
<organism evidence="7 8">
    <name type="scientific">Microbacterium algihabitans</name>
    <dbReference type="NCBI Taxonomy" id="3075992"/>
    <lineage>
        <taxon>Bacteria</taxon>
        <taxon>Bacillati</taxon>
        <taxon>Actinomycetota</taxon>
        <taxon>Actinomycetes</taxon>
        <taxon>Micrococcales</taxon>
        <taxon>Microbacteriaceae</taxon>
        <taxon>Microbacterium</taxon>
    </lineage>
</organism>
<evidence type="ECO:0000259" key="6">
    <source>
        <dbReference type="Pfam" id="PF02826"/>
    </source>
</evidence>
<dbReference type="PROSITE" id="PS00670">
    <property type="entry name" value="D_2_HYDROXYACID_DH_2"/>
    <property type="match status" value="1"/>
</dbReference>
<dbReference type="Proteomes" id="UP001256673">
    <property type="component" value="Unassembled WGS sequence"/>
</dbReference>
<comment type="caution">
    <text evidence="7">The sequence shown here is derived from an EMBL/GenBank/DDBJ whole genome shotgun (WGS) entry which is preliminary data.</text>
</comment>
<name>A0ABU3RUL8_9MICO</name>
<evidence type="ECO:0000313" key="8">
    <source>
        <dbReference type="Proteomes" id="UP001256673"/>
    </source>
</evidence>
<evidence type="ECO:0000256" key="2">
    <source>
        <dbReference type="ARBA" id="ARBA00023002"/>
    </source>
</evidence>
<accession>A0ABU3RUL8</accession>
<dbReference type="SUPFAM" id="SSF52283">
    <property type="entry name" value="Formate/glycerate dehydrogenase catalytic domain-like"/>
    <property type="match status" value="1"/>
</dbReference>
<sequence>MAETSAGRPVVWIPREVHADAVADLETWADVRRGWGAEPANEDAVAPLVQGVLLRTARLDARQLSRMPRLRIVARHGVGTDTVDTAFAREHGIRITTTPEANVLSVAEHAIALLLAVRRGIGAAVSGRGDRADLIGGELSGSTLGLIGFGRIARHVARIGQGGFAMRVLAYDPGLSDEEVRTAGAEPRSLDELLEQSDAVSVHVPLVPATRGLLSTAQFRRMRSHAVVLNTSRGGVVDECALFAALETDEVAGAGLDVSEVEPMPADHPLRSRADVVVTPHIGGQTREAMRRVAMEAAASLRAELVP</sequence>
<dbReference type="RefSeq" id="WP_316001135.1">
    <property type="nucleotide sequence ID" value="NZ_JAWDIU010000002.1"/>
</dbReference>
<dbReference type="CDD" id="cd12173">
    <property type="entry name" value="PGDH_4"/>
    <property type="match status" value="1"/>
</dbReference>
<evidence type="ECO:0000313" key="7">
    <source>
        <dbReference type="EMBL" id="MDU0326586.1"/>
    </source>
</evidence>
<dbReference type="InterPro" id="IPR006140">
    <property type="entry name" value="D-isomer_DH_NAD-bd"/>
</dbReference>
<evidence type="ECO:0000256" key="4">
    <source>
        <dbReference type="RuleBase" id="RU003719"/>
    </source>
</evidence>
<dbReference type="PANTHER" id="PTHR42789:SF1">
    <property type="entry name" value="D-ISOMER SPECIFIC 2-HYDROXYACID DEHYDROGENASE FAMILY PROTEIN (AFU_ORTHOLOGUE AFUA_6G10090)"/>
    <property type="match status" value="1"/>
</dbReference>
<evidence type="ECO:0000256" key="1">
    <source>
        <dbReference type="ARBA" id="ARBA00005854"/>
    </source>
</evidence>
<dbReference type="InterPro" id="IPR029753">
    <property type="entry name" value="D-isomer_DH_CS"/>
</dbReference>
<dbReference type="InterPro" id="IPR036291">
    <property type="entry name" value="NAD(P)-bd_dom_sf"/>
</dbReference>
<gene>
    <name evidence="7" type="ORF">RWH43_07415</name>
</gene>
<dbReference type="InterPro" id="IPR006139">
    <property type="entry name" value="D-isomer_2_OHA_DH_cat_dom"/>
</dbReference>
<keyword evidence="2 4" id="KW-0560">Oxidoreductase</keyword>
<dbReference type="Pfam" id="PF02826">
    <property type="entry name" value="2-Hacid_dh_C"/>
    <property type="match status" value="1"/>
</dbReference>
<keyword evidence="3" id="KW-0520">NAD</keyword>
<feature type="domain" description="D-isomer specific 2-hydroxyacid dehydrogenase NAD-binding" evidence="6">
    <location>
        <begin position="125"/>
        <end position="283"/>
    </location>
</feature>
<reference evidence="7 8" key="1">
    <citation type="submission" date="2023-09" db="EMBL/GenBank/DDBJ databases">
        <title>Microbacterium fusihabitans sp. nov., Microbacterium phycihabitans sp. nov., and Microbacterium cervinum sp. nov., isolated from dried seaweeds of beach.</title>
        <authorList>
            <person name="Lee S.D."/>
        </authorList>
    </citation>
    <scope>NUCLEOTIDE SEQUENCE [LARGE SCALE GENOMIC DNA]</scope>
    <source>
        <strain evidence="7 8">KSW2-21</strain>
    </source>
</reference>
<dbReference type="SUPFAM" id="SSF51735">
    <property type="entry name" value="NAD(P)-binding Rossmann-fold domains"/>
    <property type="match status" value="1"/>
</dbReference>
<dbReference type="Pfam" id="PF00389">
    <property type="entry name" value="2-Hacid_dh"/>
    <property type="match status" value="1"/>
</dbReference>
<evidence type="ECO:0000256" key="3">
    <source>
        <dbReference type="ARBA" id="ARBA00023027"/>
    </source>
</evidence>
<dbReference type="Gene3D" id="3.40.50.720">
    <property type="entry name" value="NAD(P)-binding Rossmann-like Domain"/>
    <property type="match status" value="2"/>
</dbReference>
<feature type="domain" description="D-isomer specific 2-hydroxyacid dehydrogenase catalytic" evidence="5">
    <location>
        <begin position="47"/>
        <end position="303"/>
    </location>
</feature>
<keyword evidence="8" id="KW-1185">Reference proteome</keyword>